<organism evidence="2 3">
    <name type="scientific">Porphyromonas miyakawae</name>
    <dbReference type="NCBI Taxonomy" id="3137470"/>
    <lineage>
        <taxon>Bacteria</taxon>
        <taxon>Pseudomonadati</taxon>
        <taxon>Bacteroidota</taxon>
        <taxon>Bacteroidia</taxon>
        <taxon>Bacteroidales</taxon>
        <taxon>Porphyromonadaceae</taxon>
        <taxon>Porphyromonas</taxon>
    </lineage>
</organism>
<feature type="compositionally biased region" description="Basic and acidic residues" evidence="1">
    <location>
        <begin position="126"/>
        <end position="163"/>
    </location>
</feature>
<keyword evidence="3" id="KW-1185">Reference proteome</keyword>
<dbReference type="RefSeq" id="WP_411914801.1">
    <property type="nucleotide sequence ID" value="NZ_BAAFSF010000001.1"/>
</dbReference>
<protein>
    <submittedName>
        <fullName evidence="2">Uncharacterized protein</fullName>
    </submittedName>
</protein>
<name>A0ABQ0DZV0_9PORP</name>
<proteinExistence type="predicted"/>
<evidence type="ECO:0000313" key="3">
    <source>
        <dbReference type="Proteomes" id="UP001628220"/>
    </source>
</evidence>
<accession>A0ABQ0DZV0</accession>
<sequence length="459" mass="52745">MRDRTIINRIISAIEHMSDKQGWVSTENEDFVKEVYAGIFDENNIKELKRFIAASKQIFDTHEEDGVQWVALKGKHKAFNNKPSFWQRVKNFFTQEEEEAQEKAPAATPRHEEQKNTPVPPAHRAQPKEKTAQKPLRKQTERKPSQERNKERPRQVQNARKEQGAQAASDVTISQQAIERGTLRIDMKAKQSAELLKLCNEECFTSGERRHGAYVNIKRFINEMLIIQLRQKNGVVHGEEELFDSSLRTEAGEPIYIVVGIKDVRKLNVLRFVVGAEQVTAQGFPRVPVYRAIFSPKQLAPEQLLPPQDLNTIRLNSRELIKRHSGLFPDSLRAQIPVLDEIGQISEDLSFRERRDKEHALRSKLLSDKEAMVLMEESLNKALLISFAAWKDSPYSVCYGYNSKWQKVVALIPFYFEETEAPTAVLVLSIEDNFAQLYTLSEAQLMIRLLGHSKNTSRL</sequence>
<reference evidence="2 3" key="1">
    <citation type="journal article" date="2025" name="Int. J. Syst. Evol. Microbiol.">
        <title>Desulfovibrio falkowii sp. nov., Porphyromonas miyakawae sp. nov., Mediterraneibacter flintii sp. nov. and Owariibacterium komagatae gen. nov., sp. nov., isolated from human faeces.</title>
        <authorList>
            <person name="Hamaguchi T."/>
            <person name="Ohara M."/>
            <person name="Hisatomi A."/>
            <person name="Sekiguchi K."/>
            <person name="Takeda J.I."/>
            <person name="Ueyama J."/>
            <person name="Ito M."/>
            <person name="Nishiwaki H."/>
            <person name="Ogi T."/>
            <person name="Hirayama M."/>
            <person name="Ohkuma M."/>
            <person name="Sakamoto M."/>
            <person name="Ohno K."/>
        </authorList>
    </citation>
    <scope>NUCLEOTIDE SEQUENCE [LARGE SCALE GENOMIC DNA]</scope>
    <source>
        <strain evidence="2 3">13CB11C</strain>
    </source>
</reference>
<dbReference type="EMBL" id="BAAFSF010000001">
    <property type="protein sequence ID" value="GAB1250973.1"/>
    <property type="molecule type" value="Genomic_DNA"/>
</dbReference>
<evidence type="ECO:0000256" key="1">
    <source>
        <dbReference type="SAM" id="MobiDB-lite"/>
    </source>
</evidence>
<comment type="caution">
    <text evidence="2">The sequence shown here is derived from an EMBL/GenBank/DDBJ whole genome shotgun (WGS) entry which is preliminary data.</text>
</comment>
<gene>
    <name evidence="2" type="ORF">Tsumi_00770</name>
</gene>
<feature type="region of interest" description="Disordered" evidence="1">
    <location>
        <begin position="96"/>
        <end position="173"/>
    </location>
</feature>
<evidence type="ECO:0000313" key="2">
    <source>
        <dbReference type="EMBL" id="GAB1250973.1"/>
    </source>
</evidence>
<dbReference type="Proteomes" id="UP001628220">
    <property type="component" value="Unassembled WGS sequence"/>
</dbReference>